<evidence type="ECO:0000256" key="3">
    <source>
        <dbReference type="ARBA" id="ARBA00022859"/>
    </source>
</evidence>
<evidence type="ECO:0008006" key="11">
    <source>
        <dbReference type="Google" id="ProtNLM"/>
    </source>
</evidence>
<reference evidence="9" key="2">
    <citation type="submission" date="2022-10" db="EMBL/GenBank/DDBJ databases">
        <authorList>
            <consortium name="ENA_rothamsted_submissions"/>
            <consortium name="culmorum"/>
            <person name="King R."/>
        </authorList>
    </citation>
    <scope>NUCLEOTIDE SEQUENCE</scope>
</reference>
<evidence type="ECO:0000313" key="9">
    <source>
        <dbReference type="EMBL" id="CAG9821385.1"/>
    </source>
</evidence>
<keyword evidence="10" id="KW-1185">Reference proteome</keyword>
<feature type="compositionally biased region" description="Basic and acidic residues" evidence="5">
    <location>
        <begin position="229"/>
        <end position="245"/>
    </location>
</feature>
<dbReference type="SMART" id="SM00644">
    <property type="entry name" value="Ami_2"/>
    <property type="match status" value="1"/>
</dbReference>
<evidence type="ECO:0000259" key="7">
    <source>
        <dbReference type="SMART" id="SM00644"/>
    </source>
</evidence>
<keyword evidence="2" id="KW-0399">Innate immunity</keyword>
<evidence type="ECO:0000256" key="4">
    <source>
        <dbReference type="ARBA" id="ARBA00057187"/>
    </source>
</evidence>
<evidence type="ECO:0000256" key="6">
    <source>
        <dbReference type="SAM" id="SignalP"/>
    </source>
</evidence>
<feature type="domain" description="Peptidoglycan recognition protein family" evidence="8">
    <location>
        <begin position="33"/>
        <end position="176"/>
    </location>
</feature>
<gene>
    <name evidence="9" type="ORF">PHAECO_LOCUS8389</name>
</gene>
<keyword evidence="3" id="KW-0391">Immunity</keyword>
<feature type="chain" id="PRO_5040277163" description="Peptidoglycan-recognition protein LB" evidence="6">
    <location>
        <begin position="30"/>
        <end position="267"/>
    </location>
</feature>
<organism evidence="9 10">
    <name type="scientific">Phaedon cochleariae</name>
    <name type="common">Mustard beetle</name>
    <dbReference type="NCBI Taxonomy" id="80249"/>
    <lineage>
        <taxon>Eukaryota</taxon>
        <taxon>Metazoa</taxon>
        <taxon>Ecdysozoa</taxon>
        <taxon>Arthropoda</taxon>
        <taxon>Hexapoda</taxon>
        <taxon>Insecta</taxon>
        <taxon>Pterygota</taxon>
        <taxon>Neoptera</taxon>
        <taxon>Endopterygota</taxon>
        <taxon>Coleoptera</taxon>
        <taxon>Polyphaga</taxon>
        <taxon>Cucujiformia</taxon>
        <taxon>Chrysomeloidea</taxon>
        <taxon>Chrysomelidae</taxon>
        <taxon>Chrysomelinae</taxon>
        <taxon>Chrysomelini</taxon>
        <taxon>Phaedon</taxon>
    </lineage>
</organism>
<feature type="signal peptide" evidence="6">
    <location>
        <begin position="1"/>
        <end position="29"/>
    </location>
</feature>
<dbReference type="SUPFAM" id="SSF55846">
    <property type="entry name" value="N-acetylmuramoyl-L-alanine amidase-like"/>
    <property type="match status" value="1"/>
</dbReference>
<proteinExistence type="inferred from homology"/>
<evidence type="ECO:0000313" key="10">
    <source>
        <dbReference type="Proteomes" id="UP001153737"/>
    </source>
</evidence>
<dbReference type="InterPro" id="IPR002502">
    <property type="entry name" value="Amidase_domain"/>
</dbReference>
<dbReference type="InterPro" id="IPR006619">
    <property type="entry name" value="PGRP_domain_met/bac"/>
</dbReference>
<keyword evidence="6" id="KW-0732">Signal</keyword>
<name>A0A9N9SIW6_PHACE</name>
<reference evidence="9" key="1">
    <citation type="submission" date="2022-01" db="EMBL/GenBank/DDBJ databases">
        <authorList>
            <person name="King R."/>
        </authorList>
    </citation>
    <scope>NUCLEOTIDE SEQUENCE</scope>
</reference>
<sequence length="267" mass="29917">MSNKNKGLCSVNLMHCVLVIVFSIEVVNSLTDPEIIPRSQWYAKPPKSIQPMENPVPYVVIHHSYMPPACYNLEDCIGAMQWMQDLHQINNSWVDIGYSFAVGSDGRAYEGRGWSRVGAHAPHFNNKSIGICVIGDWREYLPPEQQLATVHQLIQMGVREGKIAQDYRLVGHKQVRYGTACPGNKLYDEIKTWTNFYNCSPDTVPELRTEAAPKEAAVSEATPSNDTPSDDKPSDDPPSDDKPSDDQPSDDVDAENRLRKRAPSVVY</sequence>
<dbReference type="GO" id="GO:0009253">
    <property type="term" value="P:peptidoglycan catabolic process"/>
    <property type="evidence" value="ECO:0007669"/>
    <property type="project" value="InterPro"/>
</dbReference>
<feature type="compositionally biased region" description="Basic residues" evidence="5">
    <location>
        <begin position="258"/>
        <end position="267"/>
    </location>
</feature>
<dbReference type="Pfam" id="PF01510">
    <property type="entry name" value="Amidase_2"/>
    <property type="match status" value="1"/>
</dbReference>
<dbReference type="Gene3D" id="3.40.80.10">
    <property type="entry name" value="Peptidoglycan recognition protein-like"/>
    <property type="match status" value="1"/>
</dbReference>
<dbReference type="PANTHER" id="PTHR11022">
    <property type="entry name" value="PEPTIDOGLYCAN RECOGNITION PROTEIN"/>
    <property type="match status" value="1"/>
</dbReference>
<accession>A0A9N9SIW6</accession>
<dbReference type="Proteomes" id="UP001153737">
    <property type="component" value="Chromosome 4"/>
</dbReference>
<dbReference type="GO" id="GO:0008745">
    <property type="term" value="F:N-acetylmuramoyl-L-alanine amidase activity"/>
    <property type="evidence" value="ECO:0007669"/>
    <property type="project" value="InterPro"/>
</dbReference>
<dbReference type="SMART" id="SM00701">
    <property type="entry name" value="PGRP"/>
    <property type="match status" value="1"/>
</dbReference>
<dbReference type="EMBL" id="OU896710">
    <property type="protein sequence ID" value="CAG9821385.1"/>
    <property type="molecule type" value="Genomic_DNA"/>
</dbReference>
<evidence type="ECO:0000256" key="1">
    <source>
        <dbReference type="ARBA" id="ARBA00007553"/>
    </source>
</evidence>
<feature type="domain" description="N-acetylmuramoyl-L-alanine amidase" evidence="7">
    <location>
        <begin position="44"/>
        <end position="183"/>
    </location>
</feature>
<dbReference type="GO" id="GO:0045087">
    <property type="term" value="P:innate immune response"/>
    <property type="evidence" value="ECO:0007669"/>
    <property type="project" value="UniProtKB-KW"/>
</dbReference>
<evidence type="ECO:0000259" key="8">
    <source>
        <dbReference type="SMART" id="SM00701"/>
    </source>
</evidence>
<dbReference type="InterPro" id="IPR036505">
    <property type="entry name" value="Amidase/PGRP_sf"/>
</dbReference>
<evidence type="ECO:0000256" key="2">
    <source>
        <dbReference type="ARBA" id="ARBA00022588"/>
    </source>
</evidence>
<comment type="function">
    <text evidence="4">Peptidoglycan-recognition protein probably involved in innate immunity by binding to peptidoglycans (PGN) of bacteria and activating the prophenoloxidase (proPO) cascade immune response. Binds to 1,3-beta-D-glucan and PGN.</text>
</comment>
<dbReference type="AlphaFoldDB" id="A0A9N9SIW6"/>
<comment type="similarity">
    <text evidence="1">Belongs to the N-acetylmuramoyl-L-alanine amidase 2 family.</text>
</comment>
<dbReference type="FunFam" id="3.40.80.10:FF:000001">
    <property type="entry name" value="Peptidoglycan recognition protein 1"/>
    <property type="match status" value="1"/>
</dbReference>
<dbReference type="PANTHER" id="PTHR11022:SF77">
    <property type="entry name" value="PEPTIDOGLYCAN-RECOGNITION PROTEIN LB"/>
    <property type="match status" value="1"/>
</dbReference>
<protein>
    <recommendedName>
        <fullName evidence="11">Peptidoglycan-recognition protein LB</fullName>
    </recommendedName>
</protein>
<dbReference type="InterPro" id="IPR015510">
    <property type="entry name" value="PGRP"/>
</dbReference>
<dbReference type="GO" id="GO:0008270">
    <property type="term" value="F:zinc ion binding"/>
    <property type="evidence" value="ECO:0007669"/>
    <property type="project" value="InterPro"/>
</dbReference>
<dbReference type="OrthoDB" id="10001926at2759"/>
<evidence type="ECO:0000256" key="5">
    <source>
        <dbReference type="SAM" id="MobiDB-lite"/>
    </source>
</evidence>
<feature type="region of interest" description="Disordered" evidence="5">
    <location>
        <begin position="210"/>
        <end position="267"/>
    </location>
</feature>
<dbReference type="CDD" id="cd06583">
    <property type="entry name" value="PGRP"/>
    <property type="match status" value="1"/>
</dbReference>